<evidence type="ECO:0000313" key="2">
    <source>
        <dbReference type="Proteomes" id="UP000198856"/>
    </source>
</evidence>
<dbReference type="AlphaFoldDB" id="A0A1G8VPL5"/>
<evidence type="ECO:0000313" key="1">
    <source>
        <dbReference type="EMBL" id="SDJ67884.1"/>
    </source>
</evidence>
<name>A0A1G8VPL5_9EURY</name>
<keyword evidence="2" id="KW-1185">Reference proteome</keyword>
<organism evidence="1 2">
    <name type="scientific">Halovenus aranensis</name>
    <dbReference type="NCBI Taxonomy" id="890420"/>
    <lineage>
        <taxon>Archaea</taxon>
        <taxon>Methanobacteriati</taxon>
        <taxon>Methanobacteriota</taxon>
        <taxon>Stenosarchaea group</taxon>
        <taxon>Halobacteria</taxon>
        <taxon>Halobacteriales</taxon>
        <taxon>Haloarculaceae</taxon>
        <taxon>Halovenus</taxon>
    </lineage>
</organism>
<sequence length="177" mass="19911">MSKLNPYEEGVEAKGAAVLSFINGVPAPFRDKARTVLASHGIEDIEPDSWYSQQSYLNAFEHVVEEMGDATLQEIAKSTPENAEWPPDVETPAEALDSIDDAYHMNHRGGDIGYYEVEEHDDRTVIMECKTPYPCDYDKALVKRTAELFSDEVIQLTEVGDQCRADGGEQCRYEVTW</sequence>
<dbReference type="Proteomes" id="UP000198856">
    <property type="component" value="Unassembled WGS sequence"/>
</dbReference>
<dbReference type="RefSeq" id="WP_092701961.1">
    <property type="nucleotide sequence ID" value="NZ_FNFC01000007.1"/>
</dbReference>
<dbReference type="OrthoDB" id="165361at2157"/>
<dbReference type="STRING" id="890420.SAMN05216226_10771"/>
<dbReference type="EMBL" id="FNFC01000007">
    <property type="protein sequence ID" value="SDJ67884.1"/>
    <property type="molecule type" value="Genomic_DNA"/>
</dbReference>
<gene>
    <name evidence="1" type="ORF">SAMN05216226_10771</name>
</gene>
<proteinExistence type="predicted"/>
<evidence type="ECO:0008006" key="3">
    <source>
        <dbReference type="Google" id="ProtNLM"/>
    </source>
</evidence>
<reference evidence="1 2" key="1">
    <citation type="submission" date="2016-10" db="EMBL/GenBank/DDBJ databases">
        <authorList>
            <person name="de Groot N.N."/>
        </authorList>
    </citation>
    <scope>NUCLEOTIDE SEQUENCE [LARGE SCALE GENOMIC DNA]</scope>
    <source>
        <strain evidence="1 2">IBRC-M10015</strain>
    </source>
</reference>
<protein>
    <recommendedName>
        <fullName evidence="3">4-vinyl reductase 4VR domain-containing protein</fullName>
    </recommendedName>
</protein>
<accession>A0A1G8VPL5</accession>